<evidence type="ECO:0000256" key="3">
    <source>
        <dbReference type="ARBA" id="ARBA00022630"/>
    </source>
</evidence>
<evidence type="ECO:0000256" key="6">
    <source>
        <dbReference type="ARBA" id="ARBA00023002"/>
    </source>
</evidence>
<dbReference type="GO" id="GO:0004499">
    <property type="term" value="F:N,N-dimethylaniline monooxygenase activity"/>
    <property type="evidence" value="ECO:0007669"/>
    <property type="project" value="InterPro"/>
</dbReference>
<gene>
    <name evidence="8" type="ORF">GZ085_07270</name>
</gene>
<comment type="caution">
    <text evidence="8">The sequence shown here is derived from an EMBL/GenBank/DDBJ whole genome shotgun (WGS) entry which is preliminary data.</text>
</comment>
<keyword evidence="7" id="KW-0503">Monooxygenase</keyword>
<accession>A0A7C9K1A2</accession>
<evidence type="ECO:0000256" key="4">
    <source>
        <dbReference type="ARBA" id="ARBA00022827"/>
    </source>
</evidence>
<name>A0A7C9K1A2_9PROT</name>
<reference evidence="8 9" key="1">
    <citation type="submission" date="2019-09" db="EMBL/GenBank/DDBJ databases">
        <title>H2 Metabolism Revealed by Metagenomic Analysis in Subglacial Sediment of East Antarctica.</title>
        <authorList>
            <person name="Yang Z."/>
            <person name="Zhang Y."/>
            <person name="Lv Y."/>
            <person name="Yan W."/>
            <person name="Xiao X."/>
            <person name="Sun B."/>
            <person name="Ma H."/>
        </authorList>
    </citation>
    <scope>NUCLEOTIDE SEQUENCE [LARGE SCALE GENOMIC DNA]</scope>
    <source>
        <strain evidence="8">Bin2_2</strain>
    </source>
</reference>
<proteinExistence type="inferred from homology"/>
<dbReference type="InterPro" id="IPR020946">
    <property type="entry name" value="Flavin_mOase-like"/>
</dbReference>
<evidence type="ECO:0000256" key="5">
    <source>
        <dbReference type="ARBA" id="ARBA00022857"/>
    </source>
</evidence>
<comment type="cofactor">
    <cofactor evidence="1">
        <name>FAD</name>
        <dbReference type="ChEBI" id="CHEBI:57692"/>
    </cofactor>
</comment>
<keyword evidence="6" id="KW-0560">Oxidoreductase</keyword>
<dbReference type="Gene3D" id="3.50.50.60">
    <property type="entry name" value="FAD/NAD(P)-binding domain"/>
    <property type="match status" value="3"/>
</dbReference>
<dbReference type="Pfam" id="PF00743">
    <property type="entry name" value="FMO-like"/>
    <property type="match status" value="1"/>
</dbReference>
<dbReference type="InterPro" id="IPR036188">
    <property type="entry name" value="FAD/NAD-bd_sf"/>
</dbReference>
<dbReference type="AlphaFoldDB" id="A0A7C9K1A2"/>
<evidence type="ECO:0000256" key="1">
    <source>
        <dbReference type="ARBA" id="ARBA00001974"/>
    </source>
</evidence>
<evidence type="ECO:0000313" key="9">
    <source>
        <dbReference type="Proteomes" id="UP000483432"/>
    </source>
</evidence>
<evidence type="ECO:0000313" key="8">
    <source>
        <dbReference type="EMBL" id="NDP48179.1"/>
    </source>
</evidence>
<sequence>MSEHFDVLIVGAGISGIGMACHLQKESPGKRYAILERRNAIGGTWDLFRYPGVRSDSDMFSFAYAFRPWMSPKVLSEGKLVREYVKETAQEYGVDRHIRFGLKILKAAWSSDHNLWTITALQESTGDTRTFTGNFFVSCTGYYDYDQGHLPAFAGADRFKGQTIHPQFWPENLDYRGKRVVVIGSGATAVTIVPAMVANAAHVTMLQRTPTYYFSAPNLEKLIAVLGRVLPARWIYGTLRSSYIALQRALYKGAKRWPDAMRKFLLRPVKRALGDTVDMRHFTPNYKPWDQRMCVVPDGDLFKAIKSGKASIVTDEIASFTEQGILLKSGETLDADIVVTATGIRLKTFGGMDIALDGAPVATHQLLSYRAVLMQDLPNMAFIFGYTNASWTLKADIASRYVCRLLNHMDAKGIARATPRAPAGQLDEGNVMSSLTSGYVLRDVNELPRQGRSGPWRVTHAYEVDKTLLLDEPIDDGTLAFTLKT</sequence>
<keyword evidence="3" id="KW-0285">Flavoprotein</keyword>
<dbReference type="PANTHER" id="PTHR43872">
    <property type="entry name" value="MONOOXYGENASE, PUTATIVE (AFU_ORTHOLOGUE AFUA_8G02570)-RELATED"/>
    <property type="match status" value="1"/>
</dbReference>
<evidence type="ECO:0000256" key="7">
    <source>
        <dbReference type="ARBA" id="ARBA00023033"/>
    </source>
</evidence>
<dbReference type="GO" id="GO:0050661">
    <property type="term" value="F:NADP binding"/>
    <property type="evidence" value="ECO:0007669"/>
    <property type="project" value="InterPro"/>
</dbReference>
<dbReference type="PANTHER" id="PTHR43872:SF1">
    <property type="entry name" value="MONOOXYGENASE, PUTATIVE (AFU_ORTHOLOGUE AFUA_8G02570)-RELATED"/>
    <property type="match status" value="1"/>
</dbReference>
<protein>
    <submittedName>
        <fullName evidence="8">NAD(P)/FAD-dependent oxidoreductase</fullName>
    </submittedName>
</protein>
<dbReference type="SUPFAM" id="SSF51905">
    <property type="entry name" value="FAD/NAD(P)-binding domain"/>
    <property type="match status" value="1"/>
</dbReference>
<dbReference type="Proteomes" id="UP000483432">
    <property type="component" value="Unassembled WGS sequence"/>
</dbReference>
<dbReference type="GO" id="GO:0050660">
    <property type="term" value="F:flavin adenine dinucleotide binding"/>
    <property type="evidence" value="ECO:0007669"/>
    <property type="project" value="InterPro"/>
</dbReference>
<dbReference type="InterPro" id="IPR051820">
    <property type="entry name" value="FAD-binding_MO"/>
</dbReference>
<keyword evidence="4" id="KW-0274">FAD</keyword>
<dbReference type="FunFam" id="3.50.50.60:FF:000228">
    <property type="entry name" value="FAD-containing monooxygenase EthA"/>
    <property type="match status" value="1"/>
</dbReference>
<comment type="similarity">
    <text evidence="2">Belongs to the FAD-binding monooxygenase family.</text>
</comment>
<dbReference type="EMBL" id="JAAFGW010000089">
    <property type="protein sequence ID" value="NDP48179.1"/>
    <property type="molecule type" value="Genomic_DNA"/>
</dbReference>
<evidence type="ECO:0000256" key="2">
    <source>
        <dbReference type="ARBA" id="ARBA00010139"/>
    </source>
</evidence>
<organism evidence="8 9">
    <name type="scientific">Sulfuriferula multivorans</name>
    <dbReference type="NCBI Taxonomy" id="1559896"/>
    <lineage>
        <taxon>Bacteria</taxon>
        <taxon>Pseudomonadati</taxon>
        <taxon>Pseudomonadota</taxon>
        <taxon>Betaproteobacteria</taxon>
        <taxon>Nitrosomonadales</taxon>
        <taxon>Sulfuricellaceae</taxon>
        <taxon>Sulfuriferula</taxon>
    </lineage>
</organism>
<keyword evidence="5" id="KW-0521">NADP</keyword>